<dbReference type="GO" id="GO:0006685">
    <property type="term" value="P:sphingomyelin catabolic process"/>
    <property type="evidence" value="ECO:0007669"/>
    <property type="project" value="TreeGrafter"/>
</dbReference>
<dbReference type="PANTHER" id="PTHR12988">
    <property type="entry name" value="SPHINGOMYELIN PHOSPHODIESTERASE 4"/>
    <property type="match status" value="1"/>
</dbReference>
<reference evidence="6 7" key="1">
    <citation type="journal article" date="2023" name="Commun. Biol.">
        <title>Reorganization of the ancestral sex-determining regions during the evolution of trioecy in Pleodorina starrii.</title>
        <authorList>
            <person name="Takahashi K."/>
            <person name="Suzuki S."/>
            <person name="Kawai-Toyooka H."/>
            <person name="Yamamoto K."/>
            <person name="Hamaji T."/>
            <person name="Ootsuki R."/>
            <person name="Yamaguchi H."/>
            <person name="Kawachi M."/>
            <person name="Higashiyama T."/>
            <person name="Nozaki H."/>
        </authorList>
    </citation>
    <scope>NUCLEOTIDE SEQUENCE [LARGE SCALE GENOMIC DNA]</scope>
    <source>
        <strain evidence="6 7">NIES-4479</strain>
    </source>
</reference>
<evidence type="ECO:0000256" key="5">
    <source>
        <dbReference type="SAM" id="MobiDB-lite"/>
    </source>
</evidence>
<keyword evidence="3" id="KW-1133">Transmembrane helix</keyword>
<feature type="compositionally biased region" description="Gly residues" evidence="5">
    <location>
        <begin position="468"/>
        <end position="478"/>
    </location>
</feature>
<evidence type="ECO:0000256" key="4">
    <source>
        <dbReference type="ARBA" id="ARBA00023136"/>
    </source>
</evidence>
<dbReference type="EMBL" id="BRXU01000012">
    <property type="protein sequence ID" value="GLC55138.1"/>
    <property type="molecule type" value="Genomic_DNA"/>
</dbReference>
<dbReference type="GO" id="GO:0046475">
    <property type="term" value="P:glycerophospholipid catabolic process"/>
    <property type="evidence" value="ECO:0007669"/>
    <property type="project" value="TreeGrafter"/>
</dbReference>
<dbReference type="InterPro" id="IPR024129">
    <property type="entry name" value="Sphingomy_SMPD4"/>
</dbReference>
<dbReference type="OrthoDB" id="10251508at2759"/>
<keyword evidence="4" id="KW-0472">Membrane</keyword>
<dbReference type="GO" id="GO:0046513">
    <property type="term" value="P:ceramide biosynthetic process"/>
    <property type="evidence" value="ECO:0007669"/>
    <property type="project" value="TreeGrafter"/>
</dbReference>
<comment type="subcellular location">
    <subcellularLocation>
        <location evidence="1">Membrane</location>
        <topology evidence="1">Single-pass membrane protein</topology>
    </subcellularLocation>
</comment>
<feature type="region of interest" description="Disordered" evidence="5">
    <location>
        <begin position="428"/>
        <end position="486"/>
    </location>
</feature>
<keyword evidence="7" id="KW-1185">Reference proteome</keyword>
<name>A0A9W6F3F9_9CHLO</name>
<organism evidence="6 7">
    <name type="scientific">Pleodorina starrii</name>
    <dbReference type="NCBI Taxonomy" id="330485"/>
    <lineage>
        <taxon>Eukaryota</taxon>
        <taxon>Viridiplantae</taxon>
        <taxon>Chlorophyta</taxon>
        <taxon>core chlorophytes</taxon>
        <taxon>Chlorophyceae</taxon>
        <taxon>CS clade</taxon>
        <taxon>Chlamydomonadales</taxon>
        <taxon>Volvocaceae</taxon>
        <taxon>Pleodorina</taxon>
    </lineage>
</organism>
<evidence type="ECO:0000313" key="7">
    <source>
        <dbReference type="Proteomes" id="UP001165080"/>
    </source>
</evidence>
<evidence type="ECO:0000256" key="2">
    <source>
        <dbReference type="ARBA" id="ARBA00022692"/>
    </source>
</evidence>
<comment type="caution">
    <text evidence="6">The sequence shown here is derived from an EMBL/GenBank/DDBJ whole genome shotgun (WGS) entry which is preliminary data.</text>
</comment>
<protein>
    <recommendedName>
        <fullName evidence="8">Sphingomyelin phosphodiesterase 4</fullName>
    </recommendedName>
</protein>
<dbReference type="GO" id="GO:0050290">
    <property type="term" value="F:sphingomyelin phosphodiesterase D activity"/>
    <property type="evidence" value="ECO:0007669"/>
    <property type="project" value="InterPro"/>
</dbReference>
<feature type="compositionally biased region" description="Low complexity" evidence="5">
    <location>
        <begin position="441"/>
        <end position="467"/>
    </location>
</feature>
<accession>A0A9W6F3F9</accession>
<keyword evidence="2" id="KW-0812">Transmembrane</keyword>
<dbReference type="Proteomes" id="UP001165080">
    <property type="component" value="Unassembled WGS sequence"/>
</dbReference>
<dbReference type="AlphaFoldDB" id="A0A9W6F3F9"/>
<evidence type="ECO:0000256" key="1">
    <source>
        <dbReference type="ARBA" id="ARBA00004167"/>
    </source>
</evidence>
<evidence type="ECO:0000313" key="6">
    <source>
        <dbReference type="EMBL" id="GLC55138.1"/>
    </source>
</evidence>
<dbReference type="GO" id="GO:0016020">
    <property type="term" value="C:membrane"/>
    <property type="evidence" value="ECO:0007669"/>
    <property type="project" value="UniProtKB-SubCell"/>
</dbReference>
<gene>
    <name evidence="6" type="primary">PLEST001291</name>
    <name evidence="6" type="ORF">PLESTB_000948000</name>
</gene>
<dbReference type="PANTHER" id="PTHR12988:SF6">
    <property type="entry name" value="SPHINGOMYELIN PHOSPHODIESTERASE 4"/>
    <property type="match status" value="1"/>
</dbReference>
<sequence length="1125" mass="116909">MAVSSPYVRDPFVALYRLLDAQHNTPGSIRKTCLAVEECLANNRDNLRGFFDKPFSNLLKRVFGYGDFEASWLNIVTKGRDADARALVDLLAPDGKLFAAMAQADSDHLVQYIFPTERLPAHTQELLKEPNGLGRRLLDTWPQYRGRLRHDPAGRPQVYLNLFEYFMFWTAFYVLRGSAADNGRSDHLRTQPGSSTSSMIYGMSGFRSVGSAIVGNLITGRPAGVLQSHPYYCLLKTYLEYFLPRSGSGAGGGGANGAAASRASPAAAAAVAAGAVGGGIGGLGYGLGLADGAGGAGAAGWASYKPTLTAAAAGPDSRGALLLSILVEFWLTDLAEPLPSALTDRVSGVVLPGGFGGPLSGLAAGGGLGAIGSPVGAVGIAGSASPAPLAVATPPSVRLLTYQPPSEELVEGLVALVRYVHVIEQDARQPGPGQSLGGRSPAGASAAQTPAAPGSAGAGARSAPGSAGRHGSGGGGGPPRLVLLPAQAGRPPWLPEVPVKTPPPPQQRLLVPPTALQVHGSSASAAVQAVSRKVYRQLRRALSQWPAGSPNSLTPLISLWLSVLAPWCPLYAHTRKAVAMDTAAATNGHIGVASAQGGHVLGGSGAAVAGGGGGGGLRHSHHDGVGALSSAAAAAAGMVEATAAKLHLGGGSGGRDRDRDLAGATSRELLSQYKYTPAWRGHVLAHLPFYLVLLPQFASLSLSRLKYRPDVALRDLDRVLAVLAAAGPELLRELRVAEAAYNDFLRPASAGGRRRSEGEYGEMVPWWLEQAQDWEAAAAAGSPPQNPMQLELAGRLFTTDPAGAAYTTCLLLRNAEMLGRPELVAALRQSACAVLPLESILPAAATEAEQGGAGEGAAGTLVGADVRRFPKAGRWSSHWSTLVQQEPRLTDPRRLWAHMYRGRGHDPLYRPIASNEVACLVRPLVLASNCINAALGLDAPYRPGEEQDDPPEHLGQQALLWARKRGYRVNLRIFAEVQTLAWILVLTLLLYTASRVFGSGGLFGGGDGGVSEAAGGAVPGGGNVRGDGAMRGFVPAGGGYSGGGAHDSLYGRGSYETYYQHETDLTGHNVYVSSGGGSGASVHKAHVAYQHTYGLQDREADLAGRTDPGLEDAPEVVDGGYRFRS</sequence>
<evidence type="ECO:0008006" key="8">
    <source>
        <dbReference type="Google" id="ProtNLM"/>
    </source>
</evidence>
<evidence type="ECO:0000256" key="3">
    <source>
        <dbReference type="ARBA" id="ARBA00022989"/>
    </source>
</evidence>
<proteinExistence type="predicted"/>